<evidence type="ECO:0000313" key="3">
    <source>
        <dbReference type="EMBL" id="MBD8022483.1"/>
    </source>
</evidence>
<gene>
    <name evidence="3" type="ORF">H9622_02625</name>
</gene>
<comment type="caution">
    <text evidence="3">The sequence shown here is derived from an EMBL/GenBank/DDBJ whole genome shotgun (WGS) entry which is preliminary data.</text>
</comment>
<dbReference type="Pfam" id="PF08327">
    <property type="entry name" value="AHSA1"/>
    <property type="match status" value="1"/>
</dbReference>
<reference evidence="3 4" key="1">
    <citation type="submission" date="2020-08" db="EMBL/GenBank/DDBJ databases">
        <title>A Genomic Blueprint of the Chicken Gut Microbiome.</title>
        <authorList>
            <person name="Gilroy R."/>
            <person name="Ravi A."/>
            <person name="Getino M."/>
            <person name="Pursley I."/>
            <person name="Horton D.L."/>
            <person name="Alikhan N.-F."/>
            <person name="Baker D."/>
            <person name="Gharbi K."/>
            <person name="Hall N."/>
            <person name="Watson M."/>
            <person name="Adriaenssens E.M."/>
            <person name="Foster-Nyarko E."/>
            <person name="Jarju S."/>
            <person name="Secka A."/>
            <person name="Antonio M."/>
            <person name="Oren A."/>
            <person name="Chaudhuri R."/>
            <person name="La Ragione R.M."/>
            <person name="Hildebrand F."/>
            <person name="Pallen M.J."/>
        </authorList>
    </citation>
    <scope>NUCLEOTIDE SEQUENCE [LARGE SCALE GENOMIC DNA]</scope>
    <source>
        <strain evidence="3 4">Sa1CUA4</strain>
    </source>
</reference>
<comment type="similarity">
    <text evidence="1">Belongs to the AHA1 family.</text>
</comment>
<organism evidence="3 4">
    <name type="scientific">Microbacterium gallinarum</name>
    <dbReference type="NCBI Taxonomy" id="2762209"/>
    <lineage>
        <taxon>Bacteria</taxon>
        <taxon>Bacillati</taxon>
        <taxon>Actinomycetota</taxon>
        <taxon>Actinomycetes</taxon>
        <taxon>Micrococcales</taxon>
        <taxon>Microbacteriaceae</taxon>
        <taxon>Microbacterium</taxon>
    </lineage>
</organism>
<protein>
    <submittedName>
        <fullName evidence="3">SRPBCC family protein</fullName>
    </submittedName>
</protein>
<dbReference type="Gene3D" id="3.30.530.20">
    <property type="match status" value="1"/>
</dbReference>
<dbReference type="Proteomes" id="UP000602532">
    <property type="component" value="Unassembled WGS sequence"/>
</dbReference>
<dbReference type="SUPFAM" id="SSF55961">
    <property type="entry name" value="Bet v1-like"/>
    <property type="match status" value="1"/>
</dbReference>
<dbReference type="RefSeq" id="WP_191763965.1">
    <property type="nucleotide sequence ID" value="NZ_JACSPM010000001.1"/>
</dbReference>
<sequence>MVDVNAQIGAVDRTLRTTELDGEEARVQSLAQTYPSPIDDVWDAVTTGERIARWFAPVEGDLRLGGRYQVVGNAGGEVLACTPPHDGVASYRVTWEYGGGISWLEIGLTSLGDDRTQLVLTHTAKTEGLPPGFWEMYGPGATGVGWDMGLLGLSLHLTGGERIAPEEAEAWQVSDEGKRFSRAAADGWAKAHVADGGDPDAAAAAATNTYLFYTGQTADESPEA</sequence>
<accession>A0ABR8WZW9</accession>
<evidence type="ECO:0000313" key="4">
    <source>
        <dbReference type="Proteomes" id="UP000602532"/>
    </source>
</evidence>
<dbReference type="InterPro" id="IPR023393">
    <property type="entry name" value="START-like_dom_sf"/>
</dbReference>
<keyword evidence="4" id="KW-1185">Reference proteome</keyword>
<dbReference type="InterPro" id="IPR013538">
    <property type="entry name" value="ASHA1/2-like_C"/>
</dbReference>
<feature type="domain" description="Activator of Hsp90 ATPase homologue 1/2-like C-terminal" evidence="2">
    <location>
        <begin position="37"/>
        <end position="127"/>
    </location>
</feature>
<proteinExistence type="inferred from homology"/>
<evidence type="ECO:0000256" key="1">
    <source>
        <dbReference type="ARBA" id="ARBA00006817"/>
    </source>
</evidence>
<evidence type="ECO:0000259" key="2">
    <source>
        <dbReference type="Pfam" id="PF08327"/>
    </source>
</evidence>
<dbReference type="CDD" id="cd08899">
    <property type="entry name" value="SRPBCC_CalC_Aha1-like_6"/>
    <property type="match status" value="1"/>
</dbReference>
<name>A0ABR8WZW9_9MICO</name>
<dbReference type="EMBL" id="JACSPM010000001">
    <property type="protein sequence ID" value="MBD8022483.1"/>
    <property type="molecule type" value="Genomic_DNA"/>
</dbReference>